<evidence type="ECO:0000313" key="3">
    <source>
        <dbReference type="Proteomes" id="UP000274822"/>
    </source>
</evidence>
<accession>A0A433Q351</accession>
<gene>
    <name evidence="2" type="ORF">BC938DRAFT_473901</name>
</gene>
<keyword evidence="1" id="KW-0472">Membrane</keyword>
<evidence type="ECO:0000256" key="1">
    <source>
        <dbReference type="SAM" id="Phobius"/>
    </source>
</evidence>
<comment type="caution">
    <text evidence="2">The sequence shown here is derived from an EMBL/GenBank/DDBJ whole genome shotgun (WGS) entry which is preliminary data.</text>
</comment>
<keyword evidence="1" id="KW-0812">Transmembrane</keyword>
<keyword evidence="3" id="KW-1185">Reference proteome</keyword>
<feature type="transmembrane region" description="Helical" evidence="1">
    <location>
        <begin position="66"/>
        <end position="85"/>
    </location>
</feature>
<reference evidence="2 3" key="1">
    <citation type="journal article" date="2018" name="New Phytol.">
        <title>Phylogenomics of Endogonaceae and evolution of mycorrhizas within Mucoromycota.</title>
        <authorList>
            <person name="Chang Y."/>
            <person name="Desiro A."/>
            <person name="Na H."/>
            <person name="Sandor L."/>
            <person name="Lipzen A."/>
            <person name="Clum A."/>
            <person name="Barry K."/>
            <person name="Grigoriev I.V."/>
            <person name="Martin F.M."/>
            <person name="Stajich J.E."/>
            <person name="Smith M.E."/>
            <person name="Bonito G."/>
            <person name="Spatafora J.W."/>
        </authorList>
    </citation>
    <scope>NUCLEOTIDE SEQUENCE [LARGE SCALE GENOMIC DNA]</scope>
    <source>
        <strain evidence="2 3">AD002</strain>
    </source>
</reference>
<organism evidence="2 3">
    <name type="scientific">Jimgerdemannia flammicorona</name>
    <dbReference type="NCBI Taxonomy" id="994334"/>
    <lineage>
        <taxon>Eukaryota</taxon>
        <taxon>Fungi</taxon>
        <taxon>Fungi incertae sedis</taxon>
        <taxon>Mucoromycota</taxon>
        <taxon>Mucoromycotina</taxon>
        <taxon>Endogonomycetes</taxon>
        <taxon>Endogonales</taxon>
        <taxon>Endogonaceae</taxon>
        <taxon>Jimgerdemannia</taxon>
    </lineage>
</organism>
<proteinExistence type="predicted"/>
<keyword evidence="1" id="KW-1133">Transmembrane helix</keyword>
<dbReference type="Proteomes" id="UP000274822">
    <property type="component" value="Unassembled WGS sequence"/>
</dbReference>
<name>A0A433Q351_9FUNG</name>
<protein>
    <submittedName>
        <fullName evidence="2">Uncharacterized protein</fullName>
    </submittedName>
</protein>
<sequence>MLAVTDVEMLRVLDSEIGGLKIFSAAFSDKAIKRMFIASTLSFAFRDVPQLVIMMIYIIHYSLVPFLTLITSAALVPIGVITRVYRVISSFRQSGGTAKLEDGSTLELQNRSSFDENDRENN</sequence>
<dbReference type="EMBL" id="RBNJ01016725">
    <property type="protein sequence ID" value="RUS24239.1"/>
    <property type="molecule type" value="Genomic_DNA"/>
</dbReference>
<dbReference type="AlphaFoldDB" id="A0A433Q351"/>
<evidence type="ECO:0000313" key="2">
    <source>
        <dbReference type="EMBL" id="RUS24239.1"/>
    </source>
</evidence>